<dbReference type="HOGENOM" id="CLU_078455_0_0_9"/>
<dbReference type="InterPro" id="IPR043129">
    <property type="entry name" value="ATPase_NBD"/>
</dbReference>
<sequence length="314" mass="35622">METTTTNVNANKGVITEGANTKEEGIRITCIDLGNMNIKYIGQSGKGDFSSKISTDYKAYEEGYQRIQQDDKITYIGIGSLSREFNKVDRDYTSQLLYALAKANNDIDIIETNLTLLLPAGQMDNKGKIIEMLKGKEFNFKFNGVDKMVKVHKIMVLPEGYASFYSLSEEDKDKDICILDLGSRTINICCMINGEIETLTTVKYGSFDFYTKIKNLEKGEDYKEEDIPRLIKNGTIKVIEKSYKEFRDDILNYIKPYVNIKTYQKIVLTGGTSLMLEKELDGKVLKVDYEVNEDALNSNIKGAYEASKIMWEVA</sequence>
<evidence type="ECO:0000313" key="1">
    <source>
        <dbReference type="EMBL" id="AKA70168.1"/>
    </source>
</evidence>
<evidence type="ECO:0008006" key="3">
    <source>
        <dbReference type="Google" id="ProtNLM"/>
    </source>
</evidence>
<protein>
    <recommendedName>
        <fullName evidence="3">Actin-like protein N-terminal domain-containing protein</fullName>
    </recommendedName>
</protein>
<gene>
    <name evidence="1" type="ORF">CSCA_3043</name>
</gene>
<organism evidence="1 2">
    <name type="scientific">Clostridium scatologenes</name>
    <dbReference type="NCBI Taxonomy" id="1548"/>
    <lineage>
        <taxon>Bacteria</taxon>
        <taxon>Bacillati</taxon>
        <taxon>Bacillota</taxon>
        <taxon>Clostridia</taxon>
        <taxon>Eubacteriales</taxon>
        <taxon>Clostridiaceae</taxon>
        <taxon>Clostridium</taxon>
    </lineage>
</organism>
<dbReference type="RefSeq" id="WP_242860928.1">
    <property type="nucleotide sequence ID" value="NZ_CP009933.1"/>
</dbReference>
<dbReference type="Proteomes" id="UP000033115">
    <property type="component" value="Chromosome"/>
</dbReference>
<proteinExistence type="predicted"/>
<evidence type="ECO:0000313" key="2">
    <source>
        <dbReference type="Proteomes" id="UP000033115"/>
    </source>
</evidence>
<reference evidence="1 2" key="1">
    <citation type="journal article" date="2015" name="J. Biotechnol.">
        <title>Complete genome sequence of a malodorant-producing acetogen, Clostridium scatologenes ATCC 25775(T).</title>
        <authorList>
            <person name="Zhu Z."/>
            <person name="Guo T."/>
            <person name="Zheng H."/>
            <person name="Song T."/>
            <person name="Ouyang P."/>
            <person name="Xie J."/>
        </authorList>
    </citation>
    <scope>NUCLEOTIDE SEQUENCE [LARGE SCALE GENOMIC DNA]</scope>
    <source>
        <strain evidence="1 2">ATCC 25775</strain>
    </source>
</reference>
<keyword evidence="2" id="KW-1185">Reference proteome</keyword>
<name>A0A0E3K1M3_CLOSL</name>
<dbReference type="EMBL" id="CP009933">
    <property type="protein sequence ID" value="AKA70168.1"/>
    <property type="molecule type" value="Genomic_DNA"/>
</dbReference>
<dbReference type="AlphaFoldDB" id="A0A0E3K1M3"/>
<dbReference type="KEGG" id="csq:CSCA_3043"/>
<dbReference type="CDD" id="cd10227">
    <property type="entry name" value="ASKHA_NBD_ParM-like"/>
    <property type="match status" value="1"/>
</dbReference>
<accession>A0A0E3K1M3</accession>
<dbReference type="Gene3D" id="3.30.420.40">
    <property type="match status" value="1"/>
</dbReference>
<dbReference type="SUPFAM" id="SSF53067">
    <property type="entry name" value="Actin-like ATPase domain"/>
    <property type="match status" value="2"/>
</dbReference>
<dbReference type="STRING" id="1548.CSCA_3043"/>